<dbReference type="PANTHER" id="PTHR35176">
    <property type="entry name" value="HEME OXYGENASE HI_0854-RELATED"/>
    <property type="match status" value="1"/>
</dbReference>
<name>A0A6J6IK23_9ZZZZ</name>
<evidence type="ECO:0000256" key="1">
    <source>
        <dbReference type="ARBA" id="ARBA00023002"/>
    </source>
</evidence>
<gene>
    <name evidence="3" type="ORF">UFOPK1835_02083</name>
</gene>
<keyword evidence="1" id="KW-0560">Oxidoreductase</keyword>
<dbReference type="InterPro" id="IPR052019">
    <property type="entry name" value="F420H2_bilvrd_red/Heme_oxyg"/>
</dbReference>
<dbReference type="Pfam" id="PF01243">
    <property type="entry name" value="PNPOx_N"/>
    <property type="match status" value="1"/>
</dbReference>
<dbReference type="EMBL" id="CAEZUP010000141">
    <property type="protein sequence ID" value="CAB4624891.1"/>
    <property type="molecule type" value="Genomic_DNA"/>
</dbReference>
<dbReference type="PANTHER" id="PTHR35176:SF6">
    <property type="entry name" value="HEME OXYGENASE HI_0854-RELATED"/>
    <property type="match status" value="1"/>
</dbReference>
<organism evidence="3">
    <name type="scientific">freshwater metagenome</name>
    <dbReference type="NCBI Taxonomy" id="449393"/>
    <lineage>
        <taxon>unclassified sequences</taxon>
        <taxon>metagenomes</taxon>
        <taxon>ecological metagenomes</taxon>
    </lineage>
</organism>
<proteinExistence type="predicted"/>
<dbReference type="SUPFAM" id="SSF50475">
    <property type="entry name" value="FMN-binding split barrel"/>
    <property type="match status" value="1"/>
</dbReference>
<feature type="domain" description="Pyridoxamine 5'-phosphate oxidase N-terminal" evidence="2">
    <location>
        <begin position="29"/>
        <end position="100"/>
    </location>
</feature>
<accession>A0A6J6IK23</accession>
<dbReference type="AlphaFoldDB" id="A0A6J6IK23"/>
<dbReference type="GO" id="GO:0005829">
    <property type="term" value="C:cytosol"/>
    <property type="evidence" value="ECO:0007669"/>
    <property type="project" value="TreeGrafter"/>
</dbReference>
<dbReference type="GO" id="GO:0016627">
    <property type="term" value="F:oxidoreductase activity, acting on the CH-CH group of donors"/>
    <property type="evidence" value="ECO:0007669"/>
    <property type="project" value="TreeGrafter"/>
</dbReference>
<reference evidence="3" key="1">
    <citation type="submission" date="2020-05" db="EMBL/GenBank/DDBJ databases">
        <authorList>
            <person name="Chiriac C."/>
            <person name="Salcher M."/>
            <person name="Ghai R."/>
            <person name="Kavagutti S V."/>
        </authorList>
    </citation>
    <scope>NUCLEOTIDE SEQUENCE</scope>
</reference>
<dbReference type="InterPro" id="IPR011576">
    <property type="entry name" value="Pyridox_Oxase_N"/>
</dbReference>
<dbReference type="InterPro" id="IPR012349">
    <property type="entry name" value="Split_barrel_FMN-bd"/>
</dbReference>
<protein>
    <submittedName>
        <fullName evidence="3">Unannotated protein</fullName>
    </submittedName>
</protein>
<sequence>MPSWGDFKALEPEMAAQVERLFGVRRHKTIATLRADGSPRISGIECAFDQGQLSFGSMSQSRKLADLLRDPRFALHSPTTDPIEGSESAWKGEAKISGRAVPNGAIEGEGTPEGEVFVADIFEVVHVHLDETATKLVVEWWTPSEGLHRVERT</sequence>
<dbReference type="GO" id="GO:0070967">
    <property type="term" value="F:coenzyme F420 binding"/>
    <property type="evidence" value="ECO:0007669"/>
    <property type="project" value="TreeGrafter"/>
</dbReference>
<evidence type="ECO:0000259" key="2">
    <source>
        <dbReference type="Pfam" id="PF01243"/>
    </source>
</evidence>
<evidence type="ECO:0000313" key="3">
    <source>
        <dbReference type="EMBL" id="CAB4624891.1"/>
    </source>
</evidence>
<dbReference type="Gene3D" id="2.30.110.10">
    <property type="entry name" value="Electron Transport, Fmn-binding Protein, Chain A"/>
    <property type="match status" value="1"/>
</dbReference>